<dbReference type="Proteomes" id="UP000054270">
    <property type="component" value="Unassembled WGS sequence"/>
</dbReference>
<sequence>MLFRRKETPWEVVESHSVDPVPMYYDDEDLDLIFAKDSNVRRKVVLDVPKGKALREELQKAVVFARERLLEEIKQNGYNVLLLESWNITVLRRAKLHRVEVEYSGRPAIAINPLKERSPPFMEVLSRMAVLNPQ</sequence>
<keyword evidence="2" id="KW-1185">Reference proteome</keyword>
<gene>
    <name evidence="1" type="ORF">HYPSUDRAFT_36793</name>
</gene>
<protein>
    <submittedName>
        <fullName evidence="1">Uncharacterized protein</fullName>
    </submittedName>
</protein>
<dbReference type="EMBL" id="KN817529">
    <property type="protein sequence ID" value="KJA25949.1"/>
    <property type="molecule type" value="Genomic_DNA"/>
</dbReference>
<dbReference type="AlphaFoldDB" id="A0A0D2P4V3"/>
<name>A0A0D2P4V3_HYPSF</name>
<dbReference type="OrthoDB" id="3349961at2759"/>
<organism evidence="1 2">
    <name type="scientific">Hypholoma sublateritium (strain FD-334 SS-4)</name>
    <dbReference type="NCBI Taxonomy" id="945553"/>
    <lineage>
        <taxon>Eukaryota</taxon>
        <taxon>Fungi</taxon>
        <taxon>Dikarya</taxon>
        <taxon>Basidiomycota</taxon>
        <taxon>Agaricomycotina</taxon>
        <taxon>Agaricomycetes</taxon>
        <taxon>Agaricomycetidae</taxon>
        <taxon>Agaricales</taxon>
        <taxon>Agaricineae</taxon>
        <taxon>Strophariaceae</taxon>
        <taxon>Hypholoma</taxon>
    </lineage>
</organism>
<proteinExistence type="predicted"/>
<evidence type="ECO:0000313" key="2">
    <source>
        <dbReference type="Proteomes" id="UP000054270"/>
    </source>
</evidence>
<dbReference type="OMA" id="KETPWEV"/>
<evidence type="ECO:0000313" key="1">
    <source>
        <dbReference type="EMBL" id="KJA25949.1"/>
    </source>
</evidence>
<reference evidence="2" key="1">
    <citation type="submission" date="2014-04" db="EMBL/GenBank/DDBJ databases">
        <title>Evolutionary Origins and Diversification of the Mycorrhizal Mutualists.</title>
        <authorList>
            <consortium name="DOE Joint Genome Institute"/>
            <consortium name="Mycorrhizal Genomics Consortium"/>
            <person name="Kohler A."/>
            <person name="Kuo A."/>
            <person name="Nagy L.G."/>
            <person name="Floudas D."/>
            <person name="Copeland A."/>
            <person name="Barry K.W."/>
            <person name="Cichocki N."/>
            <person name="Veneault-Fourrey C."/>
            <person name="LaButti K."/>
            <person name="Lindquist E.A."/>
            <person name="Lipzen A."/>
            <person name="Lundell T."/>
            <person name="Morin E."/>
            <person name="Murat C."/>
            <person name="Riley R."/>
            <person name="Ohm R."/>
            <person name="Sun H."/>
            <person name="Tunlid A."/>
            <person name="Henrissat B."/>
            <person name="Grigoriev I.V."/>
            <person name="Hibbett D.S."/>
            <person name="Martin F."/>
        </authorList>
    </citation>
    <scope>NUCLEOTIDE SEQUENCE [LARGE SCALE GENOMIC DNA]</scope>
    <source>
        <strain evidence="2">FD-334 SS-4</strain>
    </source>
</reference>
<accession>A0A0D2P4V3</accession>